<name>A0A382DS27_9ZZZZ</name>
<accession>A0A382DS27</accession>
<proteinExistence type="predicted"/>
<feature type="non-terminal residue" evidence="2">
    <location>
        <position position="25"/>
    </location>
</feature>
<gene>
    <name evidence="2" type="ORF">METZ01_LOCUS193385</name>
</gene>
<dbReference type="AlphaFoldDB" id="A0A382DS27"/>
<evidence type="ECO:0000256" key="1">
    <source>
        <dbReference type="SAM" id="MobiDB-lite"/>
    </source>
</evidence>
<reference evidence="2" key="1">
    <citation type="submission" date="2018-05" db="EMBL/GenBank/DDBJ databases">
        <authorList>
            <person name="Lanie J.A."/>
            <person name="Ng W.-L."/>
            <person name="Kazmierczak K.M."/>
            <person name="Andrzejewski T.M."/>
            <person name="Davidsen T.M."/>
            <person name="Wayne K.J."/>
            <person name="Tettelin H."/>
            <person name="Glass J.I."/>
            <person name="Rusch D."/>
            <person name="Podicherti R."/>
            <person name="Tsui H.-C.T."/>
            <person name="Winkler M.E."/>
        </authorList>
    </citation>
    <scope>NUCLEOTIDE SEQUENCE</scope>
</reference>
<feature type="region of interest" description="Disordered" evidence="1">
    <location>
        <begin position="1"/>
        <end position="25"/>
    </location>
</feature>
<evidence type="ECO:0000313" key="2">
    <source>
        <dbReference type="EMBL" id="SVB40531.1"/>
    </source>
</evidence>
<protein>
    <submittedName>
        <fullName evidence="2">Uncharacterized protein</fullName>
    </submittedName>
</protein>
<sequence>MEEPTSKNNSEEPSSNSSPVKPVIK</sequence>
<organism evidence="2">
    <name type="scientific">marine metagenome</name>
    <dbReference type="NCBI Taxonomy" id="408172"/>
    <lineage>
        <taxon>unclassified sequences</taxon>
        <taxon>metagenomes</taxon>
        <taxon>ecological metagenomes</taxon>
    </lineage>
</organism>
<dbReference type="EMBL" id="UINC01040530">
    <property type="protein sequence ID" value="SVB40531.1"/>
    <property type="molecule type" value="Genomic_DNA"/>
</dbReference>